<organism evidence="1 2">
    <name type="scientific">Rhodopirellula baltica (strain DSM 10527 / NCIMB 13988 / SH1)</name>
    <dbReference type="NCBI Taxonomy" id="243090"/>
    <lineage>
        <taxon>Bacteria</taxon>
        <taxon>Pseudomonadati</taxon>
        <taxon>Planctomycetota</taxon>
        <taxon>Planctomycetia</taxon>
        <taxon>Pirellulales</taxon>
        <taxon>Pirellulaceae</taxon>
        <taxon>Rhodopirellula</taxon>
    </lineage>
</organism>
<dbReference type="EnsemblBacteria" id="CAD72682">
    <property type="protein sequence ID" value="CAD72682"/>
    <property type="gene ID" value="RB2511"/>
</dbReference>
<dbReference type="KEGG" id="rba:RB2511"/>
<dbReference type="EMBL" id="BX294137">
    <property type="protein sequence ID" value="CAD72682.1"/>
    <property type="molecule type" value="Genomic_DNA"/>
</dbReference>
<accession>Q7UVP0</accession>
<evidence type="ECO:0000313" key="2">
    <source>
        <dbReference type="Proteomes" id="UP000001025"/>
    </source>
</evidence>
<evidence type="ECO:0000313" key="1">
    <source>
        <dbReference type="EMBL" id="CAD72682.1"/>
    </source>
</evidence>
<name>Q7UVP0_RHOBA</name>
<dbReference type="InParanoid" id="Q7UVP0"/>
<keyword evidence="2" id="KW-1185">Reference proteome</keyword>
<dbReference type="AlphaFoldDB" id="Q7UVP0"/>
<dbReference type="STRING" id="243090.RB2511"/>
<proteinExistence type="predicted"/>
<protein>
    <submittedName>
        <fullName evidence="1">Uncharacterized protein</fullName>
    </submittedName>
</protein>
<sequence>MESGSWRIRYLVALLTRRVMTNAGRRLEYLLTMRVMKSLKLIASC</sequence>
<reference evidence="1 2" key="1">
    <citation type="journal article" date="2003" name="Proc. Natl. Acad. Sci. U.S.A.">
        <title>Complete genome sequence of the marine planctomycete Pirellula sp. strain 1.</title>
        <authorList>
            <person name="Gloeckner F.O."/>
            <person name="Kube M."/>
            <person name="Bauer M."/>
            <person name="Teeling H."/>
            <person name="Lombardot T."/>
            <person name="Ludwig W."/>
            <person name="Gade D."/>
            <person name="Beck A."/>
            <person name="Borzym K."/>
            <person name="Heitmann K."/>
            <person name="Rabus R."/>
            <person name="Schlesner H."/>
            <person name="Amann R."/>
            <person name="Reinhardt R."/>
        </authorList>
    </citation>
    <scope>NUCLEOTIDE SEQUENCE [LARGE SCALE GENOMIC DNA]</scope>
    <source>
        <strain evidence="2">DSM 10527 / NCIMB 13988 / SH1</strain>
    </source>
</reference>
<dbReference type="HOGENOM" id="CLU_3204491_0_0_0"/>
<dbReference type="Proteomes" id="UP000001025">
    <property type="component" value="Chromosome"/>
</dbReference>
<gene>
    <name evidence="1" type="ordered locus">RB2511</name>
</gene>